<comment type="caution">
    <text evidence="7">The sequence shown here is derived from an EMBL/GenBank/DDBJ whole genome shotgun (WGS) entry which is preliminary data.</text>
</comment>
<dbReference type="InterPro" id="IPR010723">
    <property type="entry name" value="HemN_C"/>
</dbReference>
<dbReference type="Pfam" id="PF04055">
    <property type="entry name" value="Radical_SAM"/>
    <property type="match status" value="1"/>
</dbReference>
<dbReference type="InterPro" id="IPR004559">
    <property type="entry name" value="HemW-like"/>
</dbReference>
<dbReference type="InterPro" id="IPR007197">
    <property type="entry name" value="rSAM"/>
</dbReference>
<dbReference type="SFLD" id="SFLDG01065">
    <property type="entry name" value="anaerobic_coproporphyrinogen-I"/>
    <property type="match status" value="1"/>
</dbReference>
<dbReference type="NCBIfam" id="TIGR00539">
    <property type="entry name" value="hemN_rel"/>
    <property type="match status" value="1"/>
</dbReference>
<dbReference type="InterPro" id="IPR034505">
    <property type="entry name" value="Coproporphyrinogen-III_oxidase"/>
</dbReference>
<dbReference type="Pfam" id="PF06969">
    <property type="entry name" value="HemN_C"/>
    <property type="match status" value="1"/>
</dbReference>
<proteinExistence type="inferred from homology"/>
<dbReference type="PANTHER" id="PTHR13932">
    <property type="entry name" value="COPROPORPHYRINIGEN III OXIDASE"/>
    <property type="match status" value="1"/>
</dbReference>
<comment type="similarity">
    <text evidence="1">Belongs to the anaerobic coproporphyrinogen-III oxidase family. HemW subfamily.</text>
</comment>
<dbReference type="PANTHER" id="PTHR13932:SF5">
    <property type="entry name" value="RADICAL S-ADENOSYL METHIONINE DOMAIN-CONTAINING PROTEIN 1, MITOCHONDRIAL"/>
    <property type="match status" value="1"/>
</dbReference>
<gene>
    <name evidence="7" type="ORF">E2562_005834</name>
</gene>
<evidence type="ECO:0000256" key="4">
    <source>
        <dbReference type="ARBA" id="ARBA00045130"/>
    </source>
</evidence>
<keyword evidence="8" id="KW-1185">Reference proteome</keyword>
<evidence type="ECO:0000313" key="8">
    <source>
        <dbReference type="Proteomes" id="UP000479710"/>
    </source>
</evidence>
<dbReference type="OrthoDB" id="431409at2759"/>
<feature type="region of interest" description="Disordered" evidence="5">
    <location>
        <begin position="1"/>
        <end position="39"/>
    </location>
</feature>
<name>A0A6G1CDH2_9ORYZ</name>
<evidence type="ECO:0000256" key="1">
    <source>
        <dbReference type="ARBA" id="ARBA00006100"/>
    </source>
</evidence>
<dbReference type="GO" id="GO:0005737">
    <property type="term" value="C:cytoplasm"/>
    <property type="evidence" value="ECO:0007669"/>
    <property type="project" value="InterPro"/>
</dbReference>
<comment type="function">
    <text evidence="4">May be a heme chaperone, appears to bind heme. Homologous bacterial proteins do not have oxygen-independent coproporphyrinogen-III oxidase activity. Binds 1 [4Fe-4S] cluster. The cluster is coordinated with 3 cysteines and an exchangeable S-adenosyl-L-methionine.</text>
</comment>
<dbReference type="GO" id="GO:0051539">
    <property type="term" value="F:4 iron, 4 sulfur cluster binding"/>
    <property type="evidence" value="ECO:0007669"/>
    <property type="project" value="InterPro"/>
</dbReference>
<protein>
    <recommendedName>
        <fullName evidence="2">Radical S-adenosyl methionine domain-containing protein 1, mitochondrial</fullName>
    </recommendedName>
    <alternativeName>
        <fullName evidence="3">Putative heme chaperone</fullName>
    </alternativeName>
</protein>
<evidence type="ECO:0000259" key="6">
    <source>
        <dbReference type="PROSITE" id="PS51918"/>
    </source>
</evidence>
<dbReference type="PROSITE" id="PS51918">
    <property type="entry name" value="RADICAL_SAM"/>
    <property type="match status" value="1"/>
</dbReference>
<dbReference type="CDD" id="cd01335">
    <property type="entry name" value="Radical_SAM"/>
    <property type="match status" value="1"/>
</dbReference>
<reference evidence="7 8" key="1">
    <citation type="submission" date="2019-11" db="EMBL/GenBank/DDBJ databases">
        <title>Whole genome sequence of Oryza granulata.</title>
        <authorList>
            <person name="Li W."/>
        </authorList>
    </citation>
    <scope>NUCLEOTIDE SEQUENCE [LARGE SCALE GENOMIC DNA]</scope>
    <source>
        <strain evidence="8">cv. Menghai</strain>
        <tissue evidence="7">Leaf</tissue>
    </source>
</reference>
<sequence length="469" mass="51615">MPRSAFPLVSHLPLRKPPPVRPRPPPVRPYASSAAPPPPPPPASAYVHLPFCRKRCHYCDFPIVALGTSSSSSPPPPPHGGGEGDDPRIADYVGLLLREVAATRPVSDDGVPLETVFFGGGTPSLVPPRLVAEVLDALRARFGLSASPEVSIEMDPGTFDATKLRELVGLGVNRVSLGVQAFQDDLLRACGRAHGLREVQEAVGIVTACEGLQNWSMDLISSLPNQTEEMWEESLRCTVDARPTHVSVYDLQIEQGTKFGQLYTPGVYPLPSESDSANFYKIASKRLSEAGYNHYEISSYCNTGYECKHNVTYWQNRSFYAFGLGSASYINGVRFSRPRRMKEYADWVQRLENGAWRHESGNAGTKDMAMDVVMLSLRTAWGLDLKSFSKSFGRSLTESLCNTFKPFVESGLVIAMDMERRTLQPSDFELDLQHDGEIGSRVAFIRLSDPDGFLLSNELISLAFGIISP</sequence>
<feature type="domain" description="Radical SAM core" evidence="6">
    <location>
        <begin position="37"/>
        <end position="293"/>
    </location>
</feature>
<feature type="region of interest" description="Disordered" evidence="5">
    <location>
        <begin position="69"/>
        <end position="88"/>
    </location>
</feature>
<evidence type="ECO:0000256" key="5">
    <source>
        <dbReference type="SAM" id="MobiDB-lite"/>
    </source>
</evidence>
<dbReference type="GO" id="GO:0004109">
    <property type="term" value="F:coproporphyrinogen oxidase activity"/>
    <property type="evidence" value="ECO:0007669"/>
    <property type="project" value="InterPro"/>
</dbReference>
<accession>A0A6G1CDH2</accession>
<dbReference type="Gene3D" id="3.30.750.200">
    <property type="match status" value="1"/>
</dbReference>
<organism evidence="7 8">
    <name type="scientific">Oryza meyeriana var. granulata</name>
    <dbReference type="NCBI Taxonomy" id="110450"/>
    <lineage>
        <taxon>Eukaryota</taxon>
        <taxon>Viridiplantae</taxon>
        <taxon>Streptophyta</taxon>
        <taxon>Embryophyta</taxon>
        <taxon>Tracheophyta</taxon>
        <taxon>Spermatophyta</taxon>
        <taxon>Magnoliopsida</taxon>
        <taxon>Liliopsida</taxon>
        <taxon>Poales</taxon>
        <taxon>Poaceae</taxon>
        <taxon>BOP clade</taxon>
        <taxon>Oryzoideae</taxon>
        <taxon>Oryzeae</taxon>
        <taxon>Oryzinae</taxon>
        <taxon>Oryza</taxon>
        <taxon>Oryza meyeriana</taxon>
    </lineage>
</organism>
<evidence type="ECO:0000256" key="2">
    <source>
        <dbReference type="ARBA" id="ARBA00014678"/>
    </source>
</evidence>
<dbReference type="GO" id="GO:0006779">
    <property type="term" value="P:porphyrin-containing compound biosynthetic process"/>
    <property type="evidence" value="ECO:0007669"/>
    <property type="project" value="InterPro"/>
</dbReference>
<dbReference type="EMBL" id="SPHZ02000009">
    <property type="protein sequence ID" value="KAF0898239.1"/>
    <property type="molecule type" value="Genomic_DNA"/>
</dbReference>
<dbReference type="Proteomes" id="UP000479710">
    <property type="component" value="Unassembled WGS sequence"/>
</dbReference>
<dbReference type="InterPro" id="IPR058240">
    <property type="entry name" value="rSAM_sf"/>
</dbReference>
<dbReference type="SFLD" id="SFLDF00562">
    <property type="entry name" value="HemN-like__clustered_with_heat"/>
    <property type="match status" value="1"/>
</dbReference>
<feature type="compositionally biased region" description="Pro residues" evidence="5">
    <location>
        <begin position="15"/>
        <end position="28"/>
    </location>
</feature>
<dbReference type="SMART" id="SM00729">
    <property type="entry name" value="Elp3"/>
    <property type="match status" value="1"/>
</dbReference>
<dbReference type="InterPro" id="IPR006638">
    <property type="entry name" value="Elp3/MiaA/NifB-like_rSAM"/>
</dbReference>
<dbReference type="SFLD" id="SFLDS00029">
    <property type="entry name" value="Radical_SAM"/>
    <property type="match status" value="1"/>
</dbReference>
<dbReference type="SUPFAM" id="SSF102114">
    <property type="entry name" value="Radical SAM enzymes"/>
    <property type="match status" value="1"/>
</dbReference>
<dbReference type="AlphaFoldDB" id="A0A6G1CDH2"/>
<evidence type="ECO:0000313" key="7">
    <source>
        <dbReference type="EMBL" id="KAF0898239.1"/>
    </source>
</evidence>
<evidence type="ECO:0000256" key="3">
    <source>
        <dbReference type="ARBA" id="ARBA00033094"/>
    </source>
</evidence>